<protein>
    <submittedName>
        <fullName evidence="2">Uncharacterized protein</fullName>
    </submittedName>
</protein>
<dbReference type="EMBL" id="JANIEX010001834">
    <property type="protein sequence ID" value="KAJ3554038.1"/>
    <property type="molecule type" value="Genomic_DNA"/>
</dbReference>
<reference evidence="2" key="1">
    <citation type="submission" date="2022-07" db="EMBL/GenBank/DDBJ databases">
        <title>Genome Sequence of Leucocoprinus birnbaumii.</title>
        <authorList>
            <person name="Buettner E."/>
        </authorList>
    </citation>
    <scope>NUCLEOTIDE SEQUENCE</scope>
    <source>
        <strain evidence="2">VT141</strain>
    </source>
</reference>
<keyword evidence="3" id="KW-1185">Reference proteome</keyword>
<accession>A0AAD5YKD3</accession>
<proteinExistence type="predicted"/>
<name>A0AAD5YKD3_9AGAR</name>
<feature type="region of interest" description="Disordered" evidence="1">
    <location>
        <begin position="513"/>
        <end position="537"/>
    </location>
</feature>
<sequence>MRRLLRGSKRIEKRIERFGHKDRIYKSSNHTSTLYTAPLHSRTRTHIQSDSSAIWLERKFDVPKSGTWANENVFEIPIFHPSHSHSSANGKGKAKEEGEQGRYTGLIVFECTPTDGVGDDIEKKYRVLDDCSRLRDIVDMLSTKRHYVPAVVILNWGNQKVDDEFLNMVKKYVEEEVFAGHATMGITTTMNLDEVLSGVLRSVKLDVEGRLVRSLTIRGIFRTFEEEFSNFLVEWLDNCSANGYFDWTLYGQLVQATIGLLNKMGSLVSAMISKSKRDLLSSFDVDAVSSSDATYETAFTWLSRINDRGDTEKIAVDLQSHVNINQGAQPSSNLANDSHPLADFPARTFIQHLLELTVLRTEKHTNVASAQTKQDIPIVDLKAAEELFEATIPVYQTQLNLALNMSVRRSPKRRGMSEETEGASPEAKRLKLATSFATSAAAFTQDIISPPGTPPPYLNGKTHSPSPSIVSNTSIALTETTTGAGSVTSESSPSKQVTVAMLRALTKDMRKKYGSGAGKALQVGSAPSTPASYFTRS</sequence>
<gene>
    <name evidence="2" type="ORF">NP233_g12506</name>
</gene>
<feature type="compositionally biased region" description="Polar residues" evidence="1">
    <location>
        <begin position="525"/>
        <end position="537"/>
    </location>
</feature>
<comment type="caution">
    <text evidence="2">The sequence shown here is derived from an EMBL/GenBank/DDBJ whole genome shotgun (WGS) entry which is preliminary data.</text>
</comment>
<evidence type="ECO:0000256" key="1">
    <source>
        <dbReference type="SAM" id="MobiDB-lite"/>
    </source>
</evidence>
<dbReference type="AlphaFoldDB" id="A0AAD5YKD3"/>
<dbReference type="Proteomes" id="UP001213000">
    <property type="component" value="Unassembled WGS sequence"/>
</dbReference>
<organism evidence="2 3">
    <name type="scientific">Leucocoprinus birnbaumii</name>
    <dbReference type="NCBI Taxonomy" id="56174"/>
    <lineage>
        <taxon>Eukaryota</taxon>
        <taxon>Fungi</taxon>
        <taxon>Dikarya</taxon>
        <taxon>Basidiomycota</taxon>
        <taxon>Agaricomycotina</taxon>
        <taxon>Agaricomycetes</taxon>
        <taxon>Agaricomycetidae</taxon>
        <taxon>Agaricales</taxon>
        <taxon>Agaricineae</taxon>
        <taxon>Agaricaceae</taxon>
        <taxon>Leucocoprinus</taxon>
    </lineage>
</organism>
<evidence type="ECO:0000313" key="2">
    <source>
        <dbReference type="EMBL" id="KAJ3554038.1"/>
    </source>
</evidence>
<evidence type="ECO:0000313" key="3">
    <source>
        <dbReference type="Proteomes" id="UP001213000"/>
    </source>
</evidence>